<dbReference type="InterPro" id="IPR003819">
    <property type="entry name" value="TauD/TfdA-like"/>
</dbReference>
<evidence type="ECO:0000259" key="2">
    <source>
        <dbReference type="Pfam" id="PF02668"/>
    </source>
</evidence>
<name>A0A4S3JC02_9EURO</name>
<dbReference type="EMBL" id="QUQM01000003">
    <property type="protein sequence ID" value="KAA8649276.1"/>
    <property type="molecule type" value="Genomic_DNA"/>
</dbReference>
<dbReference type="Pfam" id="PF05141">
    <property type="entry name" value="DIT1_PvcA"/>
    <property type="match status" value="1"/>
</dbReference>
<dbReference type="EMBL" id="SOSA01000324">
    <property type="protein sequence ID" value="THC92572.1"/>
    <property type="molecule type" value="Genomic_DNA"/>
</dbReference>
<protein>
    <recommendedName>
        <fullName evidence="2">TauD/TfdA-like domain-containing protein</fullName>
    </recommendedName>
</protein>
<evidence type="ECO:0000256" key="1">
    <source>
        <dbReference type="ARBA" id="ARBA00023002"/>
    </source>
</evidence>
<evidence type="ECO:0000313" key="3">
    <source>
        <dbReference type="EMBL" id="KAA8649276.1"/>
    </source>
</evidence>
<accession>A0A4S3JC02</accession>
<dbReference type="GeneID" id="54327879"/>
<dbReference type="PANTHER" id="PTHR37285">
    <property type="entry name" value="SPORE WALL MATURATION PROTEIN DIT1"/>
    <property type="match status" value="1"/>
</dbReference>
<dbReference type="Gene3D" id="3.60.130.10">
    <property type="entry name" value="Clavaminate synthase-like"/>
    <property type="match status" value="1"/>
</dbReference>
<dbReference type="PANTHER" id="PTHR37285:SF5">
    <property type="entry name" value="SPORE WALL MATURATION PROTEIN DIT1"/>
    <property type="match status" value="1"/>
</dbReference>
<dbReference type="Proteomes" id="UP000324241">
    <property type="component" value="Unassembled WGS sequence"/>
</dbReference>
<proteinExistence type="predicted"/>
<dbReference type="STRING" id="1220188.A0A4S3JC02"/>
<comment type="caution">
    <text evidence="4">The sequence shown here is derived from an EMBL/GenBank/DDBJ whole genome shotgun (WGS) entry which is preliminary data.</text>
</comment>
<dbReference type="VEuPathDB" id="FungiDB:EYZ11_007960"/>
<keyword evidence="1" id="KW-0560">Oxidoreductase</keyword>
<sequence length="629" mass="71591">MVRRLSSSRASSSGMSLMQDNFNETALQKACEILDVLNRYRTVLPSEVEDRTDEGNLRFLSIIYSRVRAQKPIQLVLPAFPFKSPNRKSKTLGCLPDKGEQVAMAHLNGLCSAVSDVYTPGAELTIASDGLVYNDLLGVSDREVWEYGQALRVMVKEEGFDHIRFVHLRDILYMVDDVPLDATRYEEKAPEFRDSLIRNHTLSDSDVNARIASDEDVCTTYRGYIKFLTKDLGHTMEECSKSQHKKKCEQIAKKMIVRGAAFAAAIAKSFPEHVRLSIHPSNGSKKISISVLPQTVLPITPWHSSPSFSVDGRMKFQQREVFDSDETMELVYRNGQPWCYREKNELFSWSMDVIFEPNYPCGMTIKPVKGTKPSITEVDMQKARRLAQENSPIILRGFADTLDRDVFVKKAEEMGTPLEWKFGLILEVKDHGSDSQGLNNVLSAEWMPYHYDGLFKVKKEKDADGKEKLISLPPKFQVFTSTTPSPKDSGFTLFAPSHLIFDHLPSDLSVGDLQKLTWRVQTASFDEAVIENLPLVIPHFATGRPCLRYHEPWPQEKTRFDPTYVTIDGVEDSAALCDIIDSLLHDRRVCYWHAWEEGDFLISDNVSMMHTRSSFESRADRCLRRIHVD</sequence>
<dbReference type="GO" id="GO:0016491">
    <property type="term" value="F:oxidoreductase activity"/>
    <property type="evidence" value="ECO:0007669"/>
    <property type="project" value="UniProtKB-KW"/>
</dbReference>
<dbReference type="OrthoDB" id="429813at2759"/>
<gene>
    <name evidence="3" type="ORF">ATNIH1004_005177</name>
    <name evidence="4" type="ORF">EYZ11_007960</name>
</gene>
<reference evidence="3 6" key="2">
    <citation type="submission" date="2019-08" db="EMBL/GenBank/DDBJ databases">
        <title>The genome sequence of a newly discovered highly antifungal drug resistant Aspergillus species, Aspergillus tanneri NIH 1004.</title>
        <authorList>
            <person name="Mounaud S."/>
            <person name="Singh I."/>
            <person name="Joardar V."/>
            <person name="Pakala S."/>
            <person name="Pakala S."/>
            <person name="Venepally P."/>
            <person name="Chung J.K."/>
            <person name="Losada L."/>
            <person name="Nierman W.C."/>
        </authorList>
    </citation>
    <scope>NUCLEOTIDE SEQUENCE [LARGE SCALE GENOMIC DNA]</scope>
    <source>
        <strain evidence="3 6">NIH1004</strain>
    </source>
</reference>
<organism evidence="4 5">
    <name type="scientific">Aspergillus tanneri</name>
    <dbReference type="NCBI Taxonomy" id="1220188"/>
    <lineage>
        <taxon>Eukaryota</taxon>
        <taxon>Fungi</taxon>
        <taxon>Dikarya</taxon>
        <taxon>Ascomycota</taxon>
        <taxon>Pezizomycotina</taxon>
        <taxon>Eurotiomycetes</taxon>
        <taxon>Eurotiomycetidae</taxon>
        <taxon>Eurotiales</taxon>
        <taxon>Aspergillaceae</taxon>
        <taxon>Aspergillus</taxon>
        <taxon>Aspergillus subgen. Circumdati</taxon>
    </lineage>
</organism>
<evidence type="ECO:0000313" key="4">
    <source>
        <dbReference type="EMBL" id="THC92572.1"/>
    </source>
</evidence>
<feature type="domain" description="TauD/TfdA-like" evidence="2">
    <location>
        <begin position="375"/>
        <end position="626"/>
    </location>
</feature>
<dbReference type="Pfam" id="PF02668">
    <property type="entry name" value="TauD"/>
    <property type="match status" value="1"/>
</dbReference>
<dbReference type="RefSeq" id="XP_033428637.1">
    <property type="nucleotide sequence ID" value="XM_033569831.1"/>
</dbReference>
<reference evidence="4 5" key="1">
    <citation type="submission" date="2019-03" db="EMBL/GenBank/DDBJ databases">
        <title>The genome sequence of a newly discovered highly antifungal drug resistant Aspergillus species, Aspergillus tanneri NIH 1004.</title>
        <authorList>
            <person name="Mounaud S."/>
            <person name="Singh I."/>
            <person name="Joardar V."/>
            <person name="Pakala S."/>
            <person name="Pakala S."/>
            <person name="Venepally P."/>
            <person name="Hoover J."/>
            <person name="Nierman W."/>
            <person name="Chung J."/>
            <person name="Losada L."/>
        </authorList>
    </citation>
    <scope>NUCLEOTIDE SEQUENCE [LARGE SCALE GENOMIC DNA]</scope>
    <source>
        <strain evidence="4 5">NIH1004</strain>
    </source>
</reference>
<dbReference type="InterPro" id="IPR042098">
    <property type="entry name" value="TauD-like_sf"/>
</dbReference>
<keyword evidence="5" id="KW-1185">Reference proteome</keyword>
<evidence type="ECO:0000313" key="5">
    <source>
        <dbReference type="Proteomes" id="UP000308092"/>
    </source>
</evidence>
<evidence type="ECO:0000313" key="6">
    <source>
        <dbReference type="Proteomes" id="UP000324241"/>
    </source>
</evidence>
<dbReference type="SUPFAM" id="SSF51197">
    <property type="entry name" value="Clavaminate synthase-like"/>
    <property type="match status" value="1"/>
</dbReference>
<dbReference type="InterPro" id="IPR007817">
    <property type="entry name" value="Isocyanide_synthase_DIT1"/>
</dbReference>
<dbReference type="AlphaFoldDB" id="A0A4S3JC02"/>
<dbReference type="Proteomes" id="UP000308092">
    <property type="component" value="Unassembled WGS sequence"/>
</dbReference>